<dbReference type="AlphaFoldDB" id="B2VXD5"/>
<organism evidence="1 2">
    <name type="scientific">Pyrenophora tritici-repentis (strain Pt-1C-BFP)</name>
    <name type="common">Wheat tan spot fungus</name>
    <name type="synonym">Drechslera tritici-repentis</name>
    <dbReference type="NCBI Taxonomy" id="426418"/>
    <lineage>
        <taxon>Eukaryota</taxon>
        <taxon>Fungi</taxon>
        <taxon>Dikarya</taxon>
        <taxon>Ascomycota</taxon>
        <taxon>Pezizomycotina</taxon>
        <taxon>Dothideomycetes</taxon>
        <taxon>Pleosporomycetidae</taxon>
        <taxon>Pleosporales</taxon>
        <taxon>Pleosporineae</taxon>
        <taxon>Pleosporaceae</taxon>
        <taxon>Pyrenophora</taxon>
    </lineage>
</organism>
<evidence type="ECO:0000313" key="2">
    <source>
        <dbReference type="Proteomes" id="UP000001471"/>
    </source>
</evidence>
<gene>
    <name evidence="1" type="ORF">PTRG_03181</name>
</gene>
<dbReference type="HOGENOM" id="CLU_2689021_0_0_1"/>
<reference evidence="2" key="1">
    <citation type="journal article" date="2013" name="G3 (Bethesda)">
        <title>Comparative genomics of a plant-pathogenic fungus, Pyrenophora tritici-repentis, reveals transduplication and the impact of repeat elements on pathogenicity and population divergence.</title>
        <authorList>
            <person name="Manning V.A."/>
            <person name="Pandelova I."/>
            <person name="Dhillon B."/>
            <person name="Wilhelm L.J."/>
            <person name="Goodwin S.B."/>
            <person name="Berlin A.M."/>
            <person name="Figueroa M."/>
            <person name="Freitag M."/>
            <person name="Hane J.K."/>
            <person name="Henrissat B."/>
            <person name="Holman W.H."/>
            <person name="Kodira C.D."/>
            <person name="Martin J."/>
            <person name="Oliver R.P."/>
            <person name="Robbertse B."/>
            <person name="Schackwitz W."/>
            <person name="Schwartz D.C."/>
            <person name="Spatafora J.W."/>
            <person name="Turgeon B.G."/>
            <person name="Yandava C."/>
            <person name="Young S."/>
            <person name="Zhou S."/>
            <person name="Zeng Q."/>
            <person name="Grigoriev I.V."/>
            <person name="Ma L.-J."/>
            <person name="Ciuffetti L.M."/>
        </authorList>
    </citation>
    <scope>NUCLEOTIDE SEQUENCE [LARGE SCALE GENOMIC DNA]</scope>
    <source>
        <strain evidence="2">Pt-1C-BFP</strain>
    </source>
</reference>
<dbReference type="Proteomes" id="UP000001471">
    <property type="component" value="Unassembled WGS sequence"/>
</dbReference>
<proteinExistence type="predicted"/>
<sequence>MWTLVSDPLPTWQGNVVGSAVDEPAACASGMVWWWTRQGEQRQQAASTSAASKGCQCQGRAVSGDFTCGSASWA</sequence>
<accession>B2VXD5</accession>
<dbReference type="InParanoid" id="B2VXD5"/>
<evidence type="ECO:0000313" key="1">
    <source>
        <dbReference type="EMBL" id="EDU45704.1"/>
    </source>
</evidence>
<name>B2VXD5_PYRTR</name>
<protein>
    <submittedName>
        <fullName evidence="1">Uncharacterized protein</fullName>
    </submittedName>
</protein>
<dbReference type="EMBL" id="DS231616">
    <property type="protein sequence ID" value="EDU45704.1"/>
    <property type="molecule type" value="Genomic_DNA"/>
</dbReference>